<protein>
    <submittedName>
        <fullName evidence="5">Class I SAM-dependent methyltransferase</fullName>
    </submittedName>
</protein>
<comment type="similarity">
    <text evidence="1">Belongs to the methyltransferase superfamily.</text>
</comment>
<reference evidence="5 6" key="1">
    <citation type="submission" date="2023-08" db="EMBL/GenBank/DDBJ databases">
        <title>New molecular markers tilS and rpoB for phylogenetic and monitoring studies of the genus Thiothrix biodiversity.</title>
        <authorList>
            <person name="Ravin N.V."/>
            <person name="Smolyakov D."/>
            <person name="Markov N.D."/>
            <person name="Beletsky A.V."/>
            <person name="Mardanov A.V."/>
            <person name="Rudenko T.S."/>
            <person name="Grabovich M.Y."/>
        </authorList>
    </citation>
    <scope>NUCLEOTIDE SEQUENCE [LARGE SCALE GENOMIC DNA]</scope>
    <source>
        <strain evidence="5 6">MK1</strain>
    </source>
</reference>
<evidence type="ECO:0000259" key="4">
    <source>
        <dbReference type="Pfam" id="PF08241"/>
    </source>
</evidence>
<name>A0ABY9MLM4_9GAMM</name>
<evidence type="ECO:0000256" key="1">
    <source>
        <dbReference type="ARBA" id="ARBA00008361"/>
    </source>
</evidence>
<dbReference type="InterPro" id="IPR013216">
    <property type="entry name" value="Methyltransf_11"/>
</dbReference>
<evidence type="ECO:0000313" key="6">
    <source>
        <dbReference type="Proteomes" id="UP001236657"/>
    </source>
</evidence>
<dbReference type="SUPFAM" id="SSF53335">
    <property type="entry name" value="S-adenosyl-L-methionine-dependent methyltransferases"/>
    <property type="match status" value="1"/>
</dbReference>
<keyword evidence="6" id="KW-1185">Reference proteome</keyword>
<dbReference type="InterPro" id="IPR051052">
    <property type="entry name" value="Diverse_substrate_MTase"/>
</dbReference>
<dbReference type="GO" id="GO:0032259">
    <property type="term" value="P:methylation"/>
    <property type="evidence" value="ECO:0007669"/>
    <property type="project" value="UniProtKB-KW"/>
</dbReference>
<accession>A0ABY9MLM4</accession>
<evidence type="ECO:0000256" key="2">
    <source>
        <dbReference type="ARBA" id="ARBA00022603"/>
    </source>
</evidence>
<sequence>MKTATSTQRDYQYGFSEKGTAMYDVTGRERKAHTMVAVLQSHLGQDLQHLTLLNIGGSTGIIDGHLAQHFQSVTSIDIDQAAIQYAQTHFSTDNLQFALGDAMELGYDTSSFDVIICSQVYEHVPDASKMMQEIHRVLKPGGICYFAAGNRLMWNEPHYNLPLLSILPRFIADQYVKVMNKGDHYYEKHLTYWGLKQLTHRFTVHDYTARMLRSPQKFGIDYMVKPNTIKGKLAQFLSEHLLWLVPGYIWLLEK</sequence>
<gene>
    <name evidence="5" type="ORF">RCF98_11320</name>
</gene>
<dbReference type="Proteomes" id="UP001236657">
    <property type="component" value="Chromosome"/>
</dbReference>
<dbReference type="InterPro" id="IPR029063">
    <property type="entry name" value="SAM-dependent_MTases_sf"/>
</dbReference>
<organism evidence="5 6">
    <name type="scientific">Thiothrix lacustris</name>
    <dbReference type="NCBI Taxonomy" id="525917"/>
    <lineage>
        <taxon>Bacteria</taxon>
        <taxon>Pseudomonadati</taxon>
        <taxon>Pseudomonadota</taxon>
        <taxon>Gammaproteobacteria</taxon>
        <taxon>Thiotrichales</taxon>
        <taxon>Thiotrichaceae</taxon>
        <taxon>Thiothrix</taxon>
    </lineage>
</organism>
<dbReference type="RefSeq" id="WP_051543549.1">
    <property type="nucleotide sequence ID" value="NZ_CP133218.1"/>
</dbReference>
<evidence type="ECO:0000313" key="5">
    <source>
        <dbReference type="EMBL" id="WML89560.1"/>
    </source>
</evidence>
<keyword evidence="2 5" id="KW-0489">Methyltransferase</keyword>
<evidence type="ECO:0000256" key="3">
    <source>
        <dbReference type="ARBA" id="ARBA00022679"/>
    </source>
</evidence>
<proteinExistence type="inferred from homology"/>
<feature type="domain" description="Methyltransferase type 11" evidence="4">
    <location>
        <begin position="53"/>
        <end position="146"/>
    </location>
</feature>
<dbReference type="Gene3D" id="3.40.50.150">
    <property type="entry name" value="Vaccinia Virus protein VP39"/>
    <property type="match status" value="1"/>
</dbReference>
<dbReference type="CDD" id="cd02440">
    <property type="entry name" value="AdoMet_MTases"/>
    <property type="match status" value="1"/>
</dbReference>
<dbReference type="GO" id="GO:0008168">
    <property type="term" value="F:methyltransferase activity"/>
    <property type="evidence" value="ECO:0007669"/>
    <property type="project" value="UniProtKB-KW"/>
</dbReference>
<dbReference type="PANTHER" id="PTHR44942:SF4">
    <property type="entry name" value="METHYLTRANSFERASE TYPE 11 DOMAIN-CONTAINING PROTEIN"/>
    <property type="match status" value="1"/>
</dbReference>
<dbReference type="EMBL" id="CP133218">
    <property type="protein sequence ID" value="WML89560.1"/>
    <property type="molecule type" value="Genomic_DNA"/>
</dbReference>
<keyword evidence="3" id="KW-0808">Transferase</keyword>
<dbReference type="Pfam" id="PF08241">
    <property type="entry name" value="Methyltransf_11"/>
    <property type="match status" value="1"/>
</dbReference>
<dbReference type="PANTHER" id="PTHR44942">
    <property type="entry name" value="METHYLTRANSF_11 DOMAIN-CONTAINING PROTEIN"/>
    <property type="match status" value="1"/>
</dbReference>